<proteinExistence type="predicted"/>
<organism evidence="1 2">
    <name type="scientific">Auriscalpium vulgare</name>
    <dbReference type="NCBI Taxonomy" id="40419"/>
    <lineage>
        <taxon>Eukaryota</taxon>
        <taxon>Fungi</taxon>
        <taxon>Dikarya</taxon>
        <taxon>Basidiomycota</taxon>
        <taxon>Agaricomycotina</taxon>
        <taxon>Agaricomycetes</taxon>
        <taxon>Russulales</taxon>
        <taxon>Auriscalpiaceae</taxon>
        <taxon>Auriscalpium</taxon>
    </lineage>
</organism>
<evidence type="ECO:0000313" key="2">
    <source>
        <dbReference type="Proteomes" id="UP000814033"/>
    </source>
</evidence>
<evidence type="ECO:0000313" key="1">
    <source>
        <dbReference type="EMBL" id="KAI0048080.1"/>
    </source>
</evidence>
<protein>
    <submittedName>
        <fullName evidence="1">Uncharacterized protein</fullName>
    </submittedName>
</protein>
<reference evidence="1" key="2">
    <citation type="journal article" date="2022" name="New Phytol.">
        <title>Evolutionary transition to the ectomycorrhizal habit in the genomes of a hyperdiverse lineage of mushroom-forming fungi.</title>
        <authorList>
            <person name="Looney B."/>
            <person name="Miyauchi S."/>
            <person name="Morin E."/>
            <person name="Drula E."/>
            <person name="Courty P.E."/>
            <person name="Kohler A."/>
            <person name="Kuo A."/>
            <person name="LaButti K."/>
            <person name="Pangilinan J."/>
            <person name="Lipzen A."/>
            <person name="Riley R."/>
            <person name="Andreopoulos W."/>
            <person name="He G."/>
            <person name="Johnson J."/>
            <person name="Nolan M."/>
            <person name="Tritt A."/>
            <person name="Barry K.W."/>
            <person name="Grigoriev I.V."/>
            <person name="Nagy L.G."/>
            <person name="Hibbett D."/>
            <person name="Henrissat B."/>
            <person name="Matheny P.B."/>
            <person name="Labbe J."/>
            <person name="Martin F.M."/>
        </authorList>
    </citation>
    <scope>NUCLEOTIDE SEQUENCE</scope>
    <source>
        <strain evidence="1">FP105234-sp</strain>
    </source>
</reference>
<dbReference type="EMBL" id="MU275892">
    <property type="protein sequence ID" value="KAI0048080.1"/>
    <property type="molecule type" value="Genomic_DNA"/>
</dbReference>
<sequence length="135" mass="15584">MKRAQRRGHIDFARGVAGGISEQTVHRRQRHIWAHRRRISQRHEHFASVSCRMGDSRAGRALGRPSSLSQCRLFHTFSWRWRMVCLFQKTTATCELRRSTRSATQRILLFSVQLLTFGAFCPPLVRAPKLLAPAC</sequence>
<reference evidence="1" key="1">
    <citation type="submission" date="2021-02" db="EMBL/GenBank/DDBJ databases">
        <authorList>
            <consortium name="DOE Joint Genome Institute"/>
            <person name="Ahrendt S."/>
            <person name="Looney B.P."/>
            <person name="Miyauchi S."/>
            <person name="Morin E."/>
            <person name="Drula E."/>
            <person name="Courty P.E."/>
            <person name="Chicoki N."/>
            <person name="Fauchery L."/>
            <person name="Kohler A."/>
            <person name="Kuo A."/>
            <person name="Labutti K."/>
            <person name="Pangilinan J."/>
            <person name="Lipzen A."/>
            <person name="Riley R."/>
            <person name="Andreopoulos W."/>
            <person name="He G."/>
            <person name="Johnson J."/>
            <person name="Barry K.W."/>
            <person name="Grigoriev I.V."/>
            <person name="Nagy L."/>
            <person name="Hibbett D."/>
            <person name="Henrissat B."/>
            <person name="Matheny P.B."/>
            <person name="Labbe J."/>
            <person name="Martin F."/>
        </authorList>
    </citation>
    <scope>NUCLEOTIDE SEQUENCE</scope>
    <source>
        <strain evidence="1">FP105234-sp</strain>
    </source>
</reference>
<dbReference type="Proteomes" id="UP000814033">
    <property type="component" value="Unassembled WGS sequence"/>
</dbReference>
<comment type="caution">
    <text evidence="1">The sequence shown here is derived from an EMBL/GenBank/DDBJ whole genome shotgun (WGS) entry which is preliminary data.</text>
</comment>
<accession>A0ACB8RVJ2</accession>
<gene>
    <name evidence="1" type="ORF">FA95DRAFT_1123170</name>
</gene>
<name>A0ACB8RVJ2_9AGAM</name>
<keyword evidence="2" id="KW-1185">Reference proteome</keyword>